<dbReference type="EMBL" id="JACEFO010001742">
    <property type="protein sequence ID" value="KAF8712690.1"/>
    <property type="molecule type" value="Genomic_DNA"/>
</dbReference>
<dbReference type="PANTHER" id="PTHR18868:SF37">
    <property type="entry name" value="OS07G0665300 PROTEIN"/>
    <property type="match status" value="1"/>
</dbReference>
<sequence length="135" mass="14759">MYFACTGIVVKSDEGSASILTSASLVRSDDDDSNMASILMIQVRLPNGEDTIGLVAHYDLDYNAAVIIIPSCPDLQAAFFYHHMEFGSNSNVVAVGRWFYSGKFMATTGILTDEPPVEYSELMTTSTCKIPMVRT</sequence>
<keyword evidence="2" id="KW-1185">Reference proteome</keyword>
<proteinExistence type="predicted"/>
<accession>A0A835BVB0</accession>
<dbReference type="PANTHER" id="PTHR18868">
    <property type="entry name" value="OS07G0665300 PROTEIN-RELATED"/>
    <property type="match status" value="1"/>
</dbReference>
<dbReference type="SUPFAM" id="SSF50494">
    <property type="entry name" value="Trypsin-like serine proteases"/>
    <property type="match status" value="1"/>
</dbReference>
<dbReference type="Gene3D" id="2.40.10.120">
    <property type="match status" value="1"/>
</dbReference>
<organism evidence="1 2">
    <name type="scientific">Digitaria exilis</name>
    <dbReference type="NCBI Taxonomy" id="1010633"/>
    <lineage>
        <taxon>Eukaryota</taxon>
        <taxon>Viridiplantae</taxon>
        <taxon>Streptophyta</taxon>
        <taxon>Embryophyta</taxon>
        <taxon>Tracheophyta</taxon>
        <taxon>Spermatophyta</taxon>
        <taxon>Magnoliopsida</taxon>
        <taxon>Liliopsida</taxon>
        <taxon>Poales</taxon>
        <taxon>Poaceae</taxon>
        <taxon>PACMAD clade</taxon>
        <taxon>Panicoideae</taxon>
        <taxon>Panicodae</taxon>
        <taxon>Paniceae</taxon>
        <taxon>Anthephorinae</taxon>
        <taxon>Digitaria</taxon>
    </lineage>
</organism>
<name>A0A835BVB0_9POAL</name>
<gene>
    <name evidence="1" type="ORF">HU200_028454</name>
</gene>
<dbReference type="InterPro" id="IPR009003">
    <property type="entry name" value="Peptidase_S1_PA"/>
</dbReference>
<reference evidence="1" key="1">
    <citation type="submission" date="2020-07" db="EMBL/GenBank/DDBJ databases">
        <title>Genome sequence and genetic diversity analysis of an under-domesticated orphan crop, white fonio (Digitaria exilis).</title>
        <authorList>
            <person name="Bennetzen J.L."/>
            <person name="Chen S."/>
            <person name="Ma X."/>
            <person name="Wang X."/>
            <person name="Yssel A.E.J."/>
            <person name="Chaluvadi S.R."/>
            <person name="Johnson M."/>
            <person name="Gangashetty P."/>
            <person name="Hamidou F."/>
            <person name="Sanogo M.D."/>
            <person name="Zwaenepoel A."/>
            <person name="Wallace J."/>
            <person name="Van De Peer Y."/>
            <person name="Van Deynze A."/>
        </authorList>
    </citation>
    <scope>NUCLEOTIDE SEQUENCE</scope>
    <source>
        <tissue evidence="1">Leaves</tissue>
    </source>
</reference>
<evidence type="ECO:0000313" key="2">
    <source>
        <dbReference type="Proteomes" id="UP000636709"/>
    </source>
</evidence>
<dbReference type="Proteomes" id="UP000636709">
    <property type="component" value="Unassembled WGS sequence"/>
</dbReference>
<protein>
    <submittedName>
        <fullName evidence="1">Uncharacterized protein</fullName>
    </submittedName>
</protein>
<comment type="caution">
    <text evidence="1">The sequence shown here is derived from an EMBL/GenBank/DDBJ whole genome shotgun (WGS) entry which is preliminary data.</text>
</comment>
<evidence type="ECO:0000313" key="1">
    <source>
        <dbReference type="EMBL" id="KAF8712690.1"/>
    </source>
</evidence>
<dbReference type="AlphaFoldDB" id="A0A835BVB0"/>